<keyword evidence="6 7" id="KW-0472">Membrane</keyword>
<dbReference type="SUPFAM" id="SSF160240">
    <property type="entry name" value="Cation efflux protein cytoplasmic domain-like"/>
    <property type="match status" value="1"/>
</dbReference>
<feature type="transmembrane region" description="Helical" evidence="7">
    <location>
        <begin position="278"/>
        <end position="299"/>
    </location>
</feature>
<dbReference type="PANTHER" id="PTHR43840:SF13">
    <property type="entry name" value="CATION EFFLUX PROTEIN CYTOPLASMIC DOMAIN-CONTAINING PROTEIN"/>
    <property type="match status" value="1"/>
</dbReference>
<sequence length="397" mass="44901">MMIVLSIKSSDASTHKEENIERIMEINPERGNAQIESSSWRLPLQWFTDKKQIQGAGDKKQSRRLRRYYKIQNDLISSYEELHIQSSRTNLSNNHDADFSKQRRNDMIISKLSFLCNLALLIAKTTTAVFSGSLAVISSVVDSVMDLAAGILLWWSNRATKNKDIYRYPQGRTKLVPVSVIILSVVMSVASIQMIRESVEKILYYMDHAGDVEFGLISIITLSFSVGMKALLFAVSFRIKTVSAQALSQDHRNDVLSNSVALACGFVGSKYWKYADPLGAILIGMYIIINWGITGWMQIKLLTGYTAKPEFLKKVTWLALNHDSTIRQIDTVRAFHFGTNLLVEVDIVLAEDTPLKDAHDVGESLQQKLEALPEVERAFVHLDYETQHAPHIEHKRV</sequence>
<evidence type="ECO:0000256" key="4">
    <source>
        <dbReference type="ARBA" id="ARBA00022692"/>
    </source>
</evidence>
<proteinExistence type="inferred from homology"/>
<feature type="transmembrane region" description="Helical" evidence="7">
    <location>
        <begin position="175"/>
        <end position="195"/>
    </location>
</feature>
<evidence type="ECO:0000313" key="10">
    <source>
        <dbReference type="Proteomes" id="UP000694941"/>
    </source>
</evidence>
<protein>
    <submittedName>
        <fullName evidence="11">Metal tolerance protein 7-like isoform X1</fullName>
    </submittedName>
</protein>
<evidence type="ECO:0000256" key="5">
    <source>
        <dbReference type="ARBA" id="ARBA00022989"/>
    </source>
</evidence>
<feature type="transmembrane region" description="Helical" evidence="7">
    <location>
        <begin position="136"/>
        <end position="155"/>
    </location>
</feature>
<dbReference type="Gene3D" id="1.20.1510.10">
    <property type="entry name" value="Cation efflux protein transmembrane domain"/>
    <property type="match status" value="1"/>
</dbReference>
<feature type="transmembrane region" description="Helical" evidence="7">
    <location>
        <begin position="112"/>
        <end position="130"/>
    </location>
</feature>
<gene>
    <name evidence="11" type="primary">LOC106470603</name>
</gene>
<evidence type="ECO:0000259" key="8">
    <source>
        <dbReference type="Pfam" id="PF01545"/>
    </source>
</evidence>
<feature type="domain" description="Cation efflux protein transmembrane" evidence="8">
    <location>
        <begin position="111"/>
        <end position="301"/>
    </location>
</feature>
<evidence type="ECO:0000256" key="1">
    <source>
        <dbReference type="ARBA" id="ARBA00004141"/>
    </source>
</evidence>
<keyword evidence="5 7" id="KW-1133">Transmembrane helix</keyword>
<reference evidence="11" key="1">
    <citation type="submission" date="2025-08" db="UniProtKB">
        <authorList>
            <consortium name="RefSeq"/>
        </authorList>
    </citation>
    <scope>IDENTIFICATION</scope>
    <source>
        <tissue evidence="11">Muscle</tissue>
    </source>
</reference>
<dbReference type="InterPro" id="IPR050291">
    <property type="entry name" value="CDF_Transporter"/>
</dbReference>
<organism evidence="10 11">
    <name type="scientific">Limulus polyphemus</name>
    <name type="common">Atlantic horseshoe crab</name>
    <dbReference type="NCBI Taxonomy" id="6850"/>
    <lineage>
        <taxon>Eukaryota</taxon>
        <taxon>Metazoa</taxon>
        <taxon>Ecdysozoa</taxon>
        <taxon>Arthropoda</taxon>
        <taxon>Chelicerata</taxon>
        <taxon>Merostomata</taxon>
        <taxon>Xiphosura</taxon>
        <taxon>Limulidae</taxon>
        <taxon>Limulus</taxon>
    </lineage>
</organism>
<dbReference type="InterPro" id="IPR058533">
    <property type="entry name" value="Cation_efflux_TM"/>
</dbReference>
<dbReference type="GeneID" id="106470603"/>
<keyword evidence="4 7" id="KW-0812">Transmembrane</keyword>
<dbReference type="InterPro" id="IPR027470">
    <property type="entry name" value="Cation_efflux_CTD"/>
</dbReference>
<name>A0ABM1TGC9_LIMPO</name>
<feature type="transmembrane region" description="Helical" evidence="7">
    <location>
        <begin position="215"/>
        <end position="235"/>
    </location>
</feature>
<dbReference type="InterPro" id="IPR002524">
    <property type="entry name" value="Cation_efflux"/>
</dbReference>
<dbReference type="Pfam" id="PF01545">
    <property type="entry name" value="Cation_efflux"/>
    <property type="match status" value="1"/>
</dbReference>
<evidence type="ECO:0000256" key="7">
    <source>
        <dbReference type="SAM" id="Phobius"/>
    </source>
</evidence>
<evidence type="ECO:0000256" key="2">
    <source>
        <dbReference type="ARBA" id="ARBA00008873"/>
    </source>
</evidence>
<evidence type="ECO:0000256" key="3">
    <source>
        <dbReference type="ARBA" id="ARBA00022448"/>
    </source>
</evidence>
<comment type="subcellular location">
    <subcellularLocation>
        <location evidence="1">Membrane</location>
        <topology evidence="1">Multi-pass membrane protein</topology>
    </subcellularLocation>
</comment>
<evidence type="ECO:0000256" key="6">
    <source>
        <dbReference type="ARBA" id="ARBA00023136"/>
    </source>
</evidence>
<feature type="domain" description="Cation efflux protein cytoplasmic" evidence="9">
    <location>
        <begin position="309"/>
        <end position="383"/>
    </location>
</feature>
<dbReference type="Gene3D" id="3.30.70.1350">
    <property type="entry name" value="Cation efflux protein, cytoplasmic domain"/>
    <property type="match status" value="1"/>
</dbReference>
<dbReference type="InterPro" id="IPR036837">
    <property type="entry name" value="Cation_efflux_CTD_sf"/>
</dbReference>
<evidence type="ECO:0000313" key="11">
    <source>
        <dbReference type="RefSeq" id="XP_022254935.1"/>
    </source>
</evidence>
<comment type="similarity">
    <text evidence="2">Belongs to the cation diffusion facilitator (CDF) transporter (TC 2.A.4) family. SLC30A subfamily.</text>
</comment>
<dbReference type="SUPFAM" id="SSF161111">
    <property type="entry name" value="Cation efflux protein transmembrane domain-like"/>
    <property type="match status" value="1"/>
</dbReference>
<dbReference type="RefSeq" id="XP_022254935.1">
    <property type="nucleotide sequence ID" value="XM_022399227.1"/>
</dbReference>
<accession>A0ABM1TGC9</accession>
<keyword evidence="3" id="KW-0813">Transport</keyword>
<dbReference type="NCBIfam" id="TIGR01297">
    <property type="entry name" value="CDF"/>
    <property type="match status" value="1"/>
</dbReference>
<dbReference type="Pfam" id="PF16916">
    <property type="entry name" value="ZT_dimer"/>
    <property type="match status" value="1"/>
</dbReference>
<evidence type="ECO:0000259" key="9">
    <source>
        <dbReference type="Pfam" id="PF16916"/>
    </source>
</evidence>
<dbReference type="InterPro" id="IPR027469">
    <property type="entry name" value="Cation_efflux_TMD_sf"/>
</dbReference>
<dbReference type="Proteomes" id="UP000694941">
    <property type="component" value="Unplaced"/>
</dbReference>
<keyword evidence="10" id="KW-1185">Reference proteome</keyword>
<dbReference type="PANTHER" id="PTHR43840">
    <property type="entry name" value="MITOCHONDRIAL METAL TRANSPORTER 1-RELATED"/>
    <property type="match status" value="1"/>
</dbReference>